<dbReference type="PROSITE" id="PS51918">
    <property type="entry name" value="RADICAL_SAM"/>
    <property type="match status" value="1"/>
</dbReference>
<dbReference type="InterPro" id="IPR006158">
    <property type="entry name" value="Cobalamin-bd"/>
</dbReference>
<evidence type="ECO:0000256" key="7">
    <source>
        <dbReference type="ARBA" id="ARBA00023014"/>
    </source>
</evidence>
<accession>A0A318EWZ1</accession>
<dbReference type="Pfam" id="PF04055">
    <property type="entry name" value="Radical_SAM"/>
    <property type="match status" value="1"/>
</dbReference>
<dbReference type="CDD" id="cd02068">
    <property type="entry name" value="radical_SAM_B12_BD"/>
    <property type="match status" value="1"/>
</dbReference>
<dbReference type="InterPro" id="IPR034466">
    <property type="entry name" value="Methyltransferase_Class_B"/>
</dbReference>
<dbReference type="EMBL" id="QICS01000001">
    <property type="protein sequence ID" value="PXV95596.1"/>
    <property type="molecule type" value="Genomic_DNA"/>
</dbReference>
<dbReference type="InterPro" id="IPR025274">
    <property type="entry name" value="DUF4070"/>
</dbReference>
<dbReference type="GO" id="GO:0005829">
    <property type="term" value="C:cytosol"/>
    <property type="evidence" value="ECO:0007669"/>
    <property type="project" value="TreeGrafter"/>
</dbReference>
<evidence type="ECO:0000313" key="10">
    <source>
        <dbReference type="Proteomes" id="UP000247523"/>
    </source>
</evidence>
<keyword evidence="6" id="KW-0408">Iron</keyword>
<dbReference type="InterPro" id="IPR023404">
    <property type="entry name" value="rSAM_horseshoe"/>
</dbReference>
<keyword evidence="2" id="KW-0489">Methyltransferase</keyword>
<dbReference type="GO" id="GO:0003824">
    <property type="term" value="F:catalytic activity"/>
    <property type="evidence" value="ECO:0007669"/>
    <property type="project" value="InterPro"/>
</dbReference>
<dbReference type="InterPro" id="IPR051198">
    <property type="entry name" value="BchE-like"/>
</dbReference>
<reference evidence="9 10" key="1">
    <citation type="submission" date="2018-05" db="EMBL/GenBank/DDBJ databases">
        <title>Genomic Encyclopedia of Type Strains, Phase IV (KMG-IV): sequencing the most valuable type-strain genomes for metagenomic binning, comparative biology and taxonomic classification.</title>
        <authorList>
            <person name="Goeker M."/>
        </authorList>
    </citation>
    <scope>NUCLEOTIDE SEQUENCE [LARGE SCALE GENOMIC DNA]</scope>
    <source>
        <strain evidence="9 10">DSM 28816</strain>
    </source>
</reference>
<organism evidence="9 10">
    <name type="scientific">Lachnotalea glycerini</name>
    <dbReference type="NCBI Taxonomy" id="1763509"/>
    <lineage>
        <taxon>Bacteria</taxon>
        <taxon>Bacillati</taxon>
        <taxon>Bacillota</taxon>
        <taxon>Clostridia</taxon>
        <taxon>Lachnospirales</taxon>
        <taxon>Lachnospiraceae</taxon>
        <taxon>Lachnotalea</taxon>
    </lineage>
</organism>
<evidence type="ECO:0000256" key="1">
    <source>
        <dbReference type="ARBA" id="ARBA00001966"/>
    </source>
</evidence>
<dbReference type="Gene3D" id="3.80.30.20">
    <property type="entry name" value="tm_1862 like domain"/>
    <property type="match status" value="1"/>
</dbReference>
<dbReference type="SFLD" id="SFLDG01082">
    <property type="entry name" value="B12-binding_domain_containing"/>
    <property type="match status" value="1"/>
</dbReference>
<dbReference type="InterPro" id="IPR058240">
    <property type="entry name" value="rSAM_sf"/>
</dbReference>
<sequence>MKLGLISPKGVCMGSDDNQRRTKQIYSKLVGMETLEELMSCPNSPLLTIAAIVQDYFTEIKFIDEEVETIDFNESYDLVAMSFMTQQASRAFELAKKYKEMGVYTCAGGMHPTNSPDETIKYFDTVFIGEGEVTWIEFMEDFKRQSPKKIYQNVDEIDMEKVPVPRFDLLKLDAYKTIPIQISRGCPHNCEFCASTKVYGPKYRHKSVERILEEVDLVTSLKPNIQIYFTDDNMLVNERFSKKLLTELCKRKIRWMSHTDIGVAEHEEILKLLHKSGCSKLVIGFESIEPNSLKHLERWKYKKYKHYEEYIAKIQSYGVGVWGTFIVGLDSDERSIFQKVVDFALDNNLYGAMISVPTPFPGSKLYERLEEEDRILTKYWGDYTLWNVVVRPKKMSVKELENGFEYVLTSVYSIENRMKRLNHFKRIYTNLMRNQNV</sequence>
<dbReference type="AlphaFoldDB" id="A0A318EWZ1"/>
<keyword evidence="3" id="KW-0808">Transferase</keyword>
<dbReference type="PANTHER" id="PTHR43409">
    <property type="entry name" value="ANAEROBIC MAGNESIUM-PROTOPORPHYRIN IX MONOMETHYL ESTER CYCLASE-RELATED"/>
    <property type="match status" value="1"/>
</dbReference>
<proteinExistence type="predicted"/>
<evidence type="ECO:0000256" key="2">
    <source>
        <dbReference type="ARBA" id="ARBA00022603"/>
    </source>
</evidence>
<comment type="caution">
    <text evidence="9">The sequence shown here is derived from an EMBL/GenBank/DDBJ whole genome shotgun (WGS) entry which is preliminary data.</text>
</comment>
<dbReference type="InterPro" id="IPR007197">
    <property type="entry name" value="rSAM"/>
</dbReference>
<dbReference type="GO" id="GO:0046872">
    <property type="term" value="F:metal ion binding"/>
    <property type="evidence" value="ECO:0007669"/>
    <property type="project" value="UniProtKB-KW"/>
</dbReference>
<dbReference type="SMART" id="SM00729">
    <property type="entry name" value="Elp3"/>
    <property type="match status" value="1"/>
</dbReference>
<evidence type="ECO:0000256" key="4">
    <source>
        <dbReference type="ARBA" id="ARBA00022691"/>
    </source>
</evidence>
<keyword evidence="4" id="KW-0949">S-adenosyl-L-methionine</keyword>
<dbReference type="Pfam" id="PF02310">
    <property type="entry name" value="B12-binding"/>
    <property type="match status" value="1"/>
</dbReference>
<evidence type="ECO:0000256" key="3">
    <source>
        <dbReference type="ARBA" id="ARBA00022679"/>
    </source>
</evidence>
<dbReference type="GO" id="GO:0051539">
    <property type="term" value="F:4 iron, 4 sulfur cluster binding"/>
    <property type="evidence" value="ECO:0007669"/>
    <property type="project" value="UniProtKB-KW"/>
</dbReference>
<dbReference type="PANTHER" id="PTHR43409:SF7">
    <property type="entry name" value="BLL1977 PROTEIN"/>
    <property type="match status" value="1"/>
</dbReference>
<name>A0A318EWZ1_9FIRM</name>
<gene>
    <name evidence="9" type="ORF">C8E03_101225</name>
</gene>
<dbReference type="SUPFAM" id="SSF102114">
    <property type="entry name" value="Radical SAM enzymes"/>
    <property type="match status" value="1"/>
</dbReference>
<dbReference type="Gene3D" id="3.40.50.280">
    <property type="entry name" value="Cobalamin-binding domain"/>
    <property type="match status" value="1"/>
</dbReference>
<feature type="domain" description="Radical SAM core" evidence="8">
    <location>
        <begin position="172"/>
        <end position="399"/>
    </location>
</feature>
<dbReference type="RefSeq" id="WP_110290048.1">
    <property type="nucleotide sequence ID" value="NZ_QICS01000001.1"/>
</dbReference>
<dbReference type="InterPro" id="IPR006638">
    <property type="entry name" value="Elp3/MiaA/NifB-like_rSAM"/>
</dbReference>
<keyword evidence="7" id="KW-0411">Iron-sulfur</keyword>
<dbReference type="Pfam" id="PF13282">
    <property type="entry name" value="DUF4070"/>
    <property type="match status" value="1"/>
</dbReference>
<evidence type="ECO:0000256" key="6">
    <source>
        <dbReference type="ARBA" id="ARBA00023004"/>
    </source>
</evidence>
<protein>
    <submittedName>
        <fullName evidence="9">Radical SAM superfamily enzyme YgiQ (UPF0313 family)</fullName>
    </submittedName>
</protein>
<comment type="cofactor">
    <cofactor evidence="1">
        <name>[4Fe-4S] cluster</name>
        <dbReference type="ChEBI" id="CHEBI:49883"/>
    </cofactor>
</comment>
<keyword evidence="5" id="KW-0479">Metal-binding</keyword>
<evidence type="ECO:0000313" key="9">
    <source>
        <dbReference type="EMBL" id="PXV95596.1"/>
    </source>
</evidence>
<dbReference type="Proteomes" id="UP000247523">
    <property type="component" value="Unassembled WGS sequence"/>
</dbReference>
<dbReference type="SFLD" id="SFLDS00029">
    <property type="entry name" value="Radical_SAM"/>
    <property type="match status" value="1"/>
</dbReference>
<dbReference type="SFLD" id="SFLDG01123">
    <property type="entry name" value="methyltransferase_(Class_B)"/>
    <property type="match status" value="1"/>
</dbReference>
<evidence type="ECO:0000256" key="5">
    <source>
        <dbReference type="ARBA" id="ARBA00022723"/>
    </source>
</evidence>
<dbReference type="CDD" id="cd01335">
    <property type="entry name" value="Radical_SAM"/>
    <property type="match status" value="1"/>
</dbReference>
<evidence type="ECO:0000259" key="8">
    <source>
        <dbReference type="PROSITE" id="PS51918"/>
    </source>
</evidence>
<dbReference type="GO" id="GO:0031419">
    <property type="term" value="F:cobalamin binding"/>
    <property type="evidence" value="ECO:0007669"/>
    <property type="project" value="InterPro"/>
</dbReference>